<evidence type="ECO:0000313" key="8">
    <source>
        <dbReference type="WBParaSite" id="HCON_00126130-00001"/>
    </source>
</evidence>
<dbReference type="Proteomes" id="UP000025227">
    <property type="component" value="Unplaced"/>
</dbReference>
<proteinExistence type="inferred from homology"/>
<evidence type="ECO:0000313" key="7">
    <source>
        <dbReference type="Proteomes" id="UP000025227"/>
    </source>
</evidence>
<keyword evidence="5 6" id="KW-0472">Membrane</keyword>
<dbReference type="Pfam" id="PF10292">
    <property type="entry name" value="7TM_GPCR_Srab"/>
    <property type="match status" value="1"/>
</dbReference>
<feature type="transmembrane region" description="Helical" evidence="6">
    <location>
        <begin position="285"/>
        <end position="302"/>
    </location>
</feature>
<evidence type="ECO:0000256" key="2">
    <source>
        <dbReference type="ARBA" id="ARBA00006860"/>
    </source>
</evidence>
<dbReference type="PANTHER" id="PTHR31216">
    <property type="entry name" value="SERPENTINE RECEPTOR CLASS BETA-1-RELATED-RELATED"/>
    <property type="match status" value="1"/>
</dbReference>
<dbReference type="GO" id="GO:0004888">
    <property type="term" value="F:transmembrane signaling receptor activity"/>
    <property type="evidence" value="ECO:0007669"/>
    <property type="project" value="InterPro"/>
</dbReference>
<dbReference type="AlphaFoldDB" id="A0A7I4YRQ4"/>
<dbReference type="GO" id="GO:0016020">
    <property type="term" value="C:membrane"/>
    <property type="evidence" value="ECO:0007669"/>
    <property type="project" value="UniProtKB-SubCell"/>
</dbReference>
<dbReference type="InterPro" id="IPR019408">
    <property type="entry name" value="7TM_GPCR_serpentine_rcpt_Srab"/>
</dbReference>
<evidence type="ECO:0000256" key="5">
    <source>
        <dbReference type="ARBA" id="ARBA00023136"/>
    </source>
</evidence>
<dbReference type="PRINTS" id="PR00699">
    <property type="entry name" value="TMPROTEINSRB"/>
</dbReference>
<protein>
    <submittedName>
        <fullName evidence="8">Serpentine receptor class gamma</fullName>
    </submittedName>
</protein>
<name>A0A7I4YRQ4_HAECO</name>
<organism evidence="7 8">
    <name type="scientific">Haemonchus contortus</name>
    <name type="common">Barber pole worm</name>
    <dbReference type="NCBI Taxonomy" id="6289"/>
    <lineage>
        <taxon>Eukaryota</taxon>
        <taxon>Metazoa</taxon>
        <taxon>Ecdysozoa</taxon>
        <taxon>Nematoda</taxon>
        <taxon>Chromadorea</taxon>
        <taxon>Rhabditida</taxon>
        <taxon>Rhabditina</taxon>
        <taxon>Rhabditomorpha</taxon>
        <taxon>Strongyloidea</taxon>
        <taxon>Trichostrongylidae</taxon>
        <taxon>Haemonchus</taxon>
    </lineage>
</organism>
<evidence type="ECO:0000256" key="3">
    <source>
        <dbReference type="ARBA" id="ARBA00022692"/>
    </source>
</evidence>
<keyword evidence="7" id="KW-1185">Reference proteome</keyword>
<accession>A0A7I4YRQ4</accession>
<dbReference type="PANTHER" id="PTHR31216:SF11">
    <property type="entry name" value="SERPENTINE RECEPTOR CLASS BETA-16-RELATED"/>
    <property type="match status" value="1"/>
</dbReference>
<feature type="transmembrane region" description="Helical" evidence="6">
    <location>
        <begin position="67"/>
        <end position="88"/>
    </location>
</feature>
<keyword evidence="4 6" id="KW-1133">Transmembrane helix</keyword>
<sequence>MVTPSSLQPNLNDSYCIERGVLTATTTYYRVSLLIALAVSIVSIISMINFIIRYNRSSMHFHSNLRILYFFLCLCCFSYDLFNIAAKVHHLTVSFLFESPCQIFMPKYLYMAISLPLFFSINASQFAQMSIITERLVATIFVRSYETGYKRLGPGLLATVITANICTLYFMNYGETFDAPQWNARSMPSTTFPRSSLALLVMLILDFISLLVTITLYFISRSSEGSTTLSSKFQSNENTTVSNLLFLTSSLQFVTLFLSQMFNLYLRTYQFGNPFLGAYRENFDLFNYYTLMLPVLSTIYFVKVKRRRVIDIANKINMKATGKEGWTNYSIMIQKQWS</sequence>
<evidence type="ECO:0000256" key="1">
    <source>
        <dbReference type="ARBA" id="ARBA00004141"/>
    </source>
</evidence>
<feature type="transmembrane region" description="Helical" evidence="6">
    <location>
        <begin position="240"/>
        <end position="265"/>
    </location>
</feature>
<evidence type="ECO:0000256" key="4">
    <source>
        <dbReference type="ARBA" id="ARBA00022989"/>
    </source>
</evidence>
<feature type="transmembrane region" description="Helical" evidence="6">
    <location>
        <begin position="152"/>
        <end position="171"/>
    </location>
</feature>
<feature type="transmembrane region" description="Helical" evidence="6">
    <location>
        <begin position="31"/>
        <end position="55"/>
    </location>
</feature>
<keyword evidence="3 6" id="KW-0812">Transmembrane</keyword>
<feature type="transmembrane region" description="Helical" evidence="6">
    <location>
        <begin position="197"/>
        <end position="219"/>
    </location>
</feature>
<dbReference type="WBParaSite" id="HCON_00126130-00001">
    <property type="protein sequence ID" value="HCON_00126130-00001"/>
    <property type="gene ID" value="HCON_00126130"/>
</dbReference>
<dbReference type="InterPro" id="IPR002184">
    <property type="entry name" value="7TM_GPCR_serpentine_rcpt_Srb"/>
</dbReference>
<feature type="transmembrane region" description="Helical" evidence="6">
    <location>
        <begin position="108"/>
        <end position="131"/>
    </location>
</feature>
<evidence type="ECO:0000256" key="6">
    <source>
        <dbReference type="SAM" id="Phobius"/>
    </source>
</evidence>
<reference evidence="8" key="1">
    <citation type="submission" date="2020-12" db="UniProtKB">
        <authorList>
            <consortium name="WormBaseParasite"/>
        </authorList>
    </citation>
    <scope>IDENTIFICATION</scope>
    <source>
        <strain evidence="8">MHco3</strain>
    </source>
</reference>
<comment type="subcellular location">
    <subcellularLocation>
        <location evidence="1">Membrane</location>
        <topology evidence="1">Multi-pass membrane protein</topology>
    </subcellularLocation>
</comment>
<comment type="similarity">
    <text evidence="2">Belongs to the nematode receptor-like protein srb family.</text>
</comment>
<dbReference type="GO" id="GO:0007606">
    <property type="term" value="P:sensory perception of chemical stimulus"/>
    <property type="evidence" value="ECO:0007669"/>
    <property type="project" value="InterPro"/>
</dbReference>